<evidence type="ECO:0000313" key="11">
    <source>
        <dbReference type="Proteomes" id="UP000264310"/>
    </source>
</evidence>
<dbReference type="InterPro" id="IPR000415">
    <property type="entry name" value="Nitroreductase-like"/>
</dbReference>
<feature type="binding site" evidence="8">
    <location>
        <position position="78"/>
    </location>
    <ligand>
        <name>FMN</name>
        <dbReference type="ChEBI" id="CHEBI:58210"/>
        <note>ligand shared between dimeric partners</note>
    </ligand>
</feature>
<dbReference type="SUPFAM" id="SSF55469">
    <property type="entry name" value="FMN-dependent nitroreductase-like"/>
    <property type="match status" value="1"/>
</dbReference>
<dbReference type="PIRSF" id="PIRSF000232">
    <property type="entry name" value="YdjA"/>
    <property type="match status" value="1"/>
</dbReference>
<dbReference type="AlphaFoldDB" id="A0A371X8A2"/>
<sequence>MAKSRRSRRTGHLESRPGRLIALTCPQEHTRHRPEAKAASVPDLLAHLSNRRSLPLPALVEPGPSAEELTQILTIAARVPDHGKLAPWRFIVFSGDGAKRAGDALADLAQSREGELSEIRRRVEETRFTRAPLVVAVVSTAAEHVKIPIWEQQLSAGAVCLNLIHGANAKGYAATWLTEWPAYDAEARVILGLKPEETVAGFIHIGTPNEAPSERPRPDLADIVTHYQGPAA</sequence>
<dbReference type="InterPro" id="IPR052530">
    <property type="entry name" value="NAD(P)H_nitroreductase"/>
</dbReference>
<keyword evidence="5 7" id="KW-0560">Oxidoreductase</keyword>
<dbReference type="PANTHER" id="PTHR43821">
    <property type="entry name" value="NAD(P)H NITROREDUCTASE YDJA-RELATED"/>
    <property type="match status" value="1"/>
</dbReference>
<feature type="binding site" evidence="8">
    <location>
        <position position="82"/>
    </location>
    <ligand>
        <name>FMN</name>
        <dbReference type="ChEBI" id="CHEBI:58210"/>
        <note>ligand shared between dimeric partners</note>
    </ligand>
</feature>
<evidence type="ECO:0000313" key="10">
    <source>
        <dbReference type="EMBL" id="RFC65294.1"/>
    </source>
</evidence>
<comment type="similarity">
    <text evidence="1 7">Belongs to the nitroreductase family.</text>
</comment>
<accession>A0A371X8A2</accession>
<comment type="cofactor">
    <cofactor evidence="8">
        <name>FMN</name>
        <dbReference type="ChEBI" id="CHEBI:58210"/>
    </cofactor>
    <text evidence="8">Binds 1 FMN per subunit.</text>
</comment>
<keyword evidence="11" id="KW-1185">Reference proteome</keyword>
<dbReference type="Proteomes" id="UP000264310">
    <property type="component" value="Unassembled WGS sequence"/>
</dbReference>
<comment type="caution">
    <text evidence="10">The sequence shown here is derived from an EMBL/GenBank/DDBJ whole genome shotgun (WGS) entry which is preliminary data.</text>
</comment>
<evidence type="ECO:0000256" key="5">
    <source>
        <dbReference type="ARBA" id="ARBA00023002"/>
    </source>
</evidence>
<dbReference type="InterPro" id="IPR026021">
    <property type="entry name" value="YdjA-like"/>
</dbReference>
<evidence type="ECO:0000256" key="1">
    <source>
        <dbReference type="ARBA" id="ARBA00007118"/>
    </source>
</evidence>
<feature type="binding site" description="in other chain" evidence="8">
    <location>
        <begin position="176"/>
        <end position="178"/>
    </location>
    <ligand>
        <name>FMN</name>
        <dbReference type="ChEBI" id="CHEBI:58210"/>
        <note>ligand shared between dimeric partners</note>
    </ligand>
</feature>
<protein>
    <recommendedName>
        <fullName evidence="7">Putative NAD(P)H nitroreductase</fullName>
        <ecNumber evidence="7">1.-.-.-</ecNumber>
    </recommendedName>
</protein>
<keyword evidence="3 7" id="KW-0288">FMN</keyword>
<evidence type="ECO:0000256" key="7">
    <source>
        <dbReference type="PIRNR" id="PIRNR000232"/>
    </source>
</evidence>
<dbReference type="Gene3D" id="3.40.109.10">
    <property type="entry name" value="NADH Oxidase"/>
    <property type="match status" value="1"/>
</dbReference>
<evidence type="ECO:0000256" key="6">
    <source>
        <dbReference type="ARBA" id="ARBA00023027"/>
    </source>
</evidence>
<dbReference type="InterPro" id="IPR029479">
    <property type="entry name" value="Nitroreductase"/>
</dbReference>
<dbReference type="GO" id="GO:0016491">
    <property type="term" value="F:oxidoreductase activity"/>
    <property type="evidence" value="ECO:0007669"/>
    <property type="project" value="UniProtKB-UniRule"/>
</dbReference>
<dbReference type="Pfam" id="PF00881">
    <property type="entry name" value="Nitroreductase"/>
    <property type="match status" value="1"/>
</dbReference>
<feature type="domain" description="Nitroreductase" evidence="9">
    <location>
        <begin position="61"/>
        <end position="206"/>
    </location>
</feature>
<dbReference type="EMBL" id="QURL01000002">
    <property type="protein sequence ID" value="RFC65294.1"/>
    <property type="molecule type" value="Genomic_DNA"/>
</dbReference>
<dbReference type="EC" id="1.-.-.-" evidence="7"/>
<dbReference type="OrthoDB" id="9804207at2"/>
<dbReference type="PANTHER" id="PTHR43821:SF1">
    <property type="entry name" value="NAD(P)H NITROREDUCTASE YDJA-RELATED"/>
    <property type="match status" value="1"/>
</dbReference>
<evidence type="ECO:0000256" key="2">
    <source>
        <dbReference type="ARBA" id="ARBA00022630"/>
    </source>
</evidence>
<keyword evidence="2 7" id="KW-0285">Flavoprotein</keyword>
<name>A0A371X8A2_9HYPH</name>
<keyword evidence="6 7" id="KW-0520">NAD</keyword>
<reference evidence="10 11" key="1">
    <citation type="submission" date="2018-08" db="EMBL/GenBank/DDBJ databases">
        <title>Fulvimarina sp. 85, whole genome shotgun sequence.</title>
        <authorList>
            <person name="Tuo L."/>
        </authorList>
    </citation>
    <scope>NUCLEOTIDE SEQUENCE [LARGE SCALE GENOMIC DNA]</scope>
    <source>
        <strain evidence="10 11">85</strain>
    </source>
</reference>
<organism evidence="10 11">
    <name type="scientific">Fulvimarina endophytica</name>
    <dbReference type="NCBI Taxonomy" id="2293836"/>
    <lineage>
        <taxon>Bacteria</taxon>
        <taxon>Pseudomonadati</taxon>
        <taxon>Pseudomonadota</taxon>
        <taxon>Alphaproteobacteria</taxon>
        <taxon>Hyphomicrobiales</taxon>
        <taxon>Aurantimonadaceae</taxon>
        <taxon>Fulvimarina</taxon>
    </lineage>
</organism>
<evidence type="ECO:0000256" key="4">
    <source>
        <dbReference type="ARBA" id="ARBA00022857"/>
    </source>
</evidence>
<evidence type="ECO:0000256" key="3">
    <source>
        <dbReference type="ARBA" id="ARBA00022643"/>
    </source>
</evidence>
<evidence type="ECO:0000259" key="9">
    <source>
        <dbReference type="Pfam" id="PF00881"/>
    </source>
</evidence>
<feature type="binding site" description="in other chain" evidence="8">
    <location>
        <begin position="51"/>
        <end position="53"/>
    </location>
    <ligand>
        <name>FMN</name>
        <dbReference type="ChEBI" id="CHEBI:58210"/>
        <note>ligand shared between dimeric partners</note>
    </ligand>
</feature>
<gene>
    <name evidence="10" type="ORF">DYI37_05505</name>
</gene>
<proteinExistence type="inferred from homology"/>
<dbReference type="CDD" id="cd02135">
    <property type="entry name" value="YdjA-like"/>
    <property type="match status" value="1"/>
</dbReference>
<evidence type="ECO:0000256" key="8">
    <source>
        <dbReference type="PIRSR" id="PIRSR000232-1"/>
    </source>
</evidence>
<keyword evidence="4 7" id="KW-0521">NADP</keyword>